<dbReference type="Pfam" id="PF12867">
    <property type="entry name" value="DinB_2"/>
    <property type="match status" value="1"/>
</dbReference>
<dbReference type="InterPro" id="IPR024775">
    <property type="entry name" value="DinB-like"/>
</dbReference>
<dbReference type="SUPFAM" id="SSF109854">
    <property type="entry name" value="DinB/YfiT-like putative metalloenzymes"/>
    <property type="match status" value="1"/>
</dbReference>
<evidence type="ECO:0000259" key="1">
    <source>
        <dbReference type="Pfam" id="PF12867"/>
    </source>
</evidence>
<dbReference type="InterPro" id="IPR034660">
    <property type="entry name" value="DinB/YfiT-like"/>
</dbReference>
<sequence>MRMGENHLTLNKESITDHYEHTLEWVQSLVEITDEEWRRGIADGKWSIAEIIAHFVPWDEFILHDRLNEFWNNRPLSKAPDVHEMNRQSAKRARHEERSETIGRFITVRTELLQEIKKIETSRWNTCFFIGQSELTLSSYFQGLIDHDIHHMKQIKEALSPERR</sequence>
<proteinExistence type="predicted"/>
<dbReference type="Gene3D" id="1.20.120.450">
    <property type="entry name" value="dinb family like domain"/>
    <property type="match status" value="1"/>
</dbReference>
<gene>
    <name evidence="2" type="ORF">FO508_17180</name>
</gene>
<dbReference type="EMBL" id="VKQA01000007">
    <property type="protein sequence ID" value="MDR4252049.1"/>
    <property type="molecule type" value="Genomic_DNA"/>
</dbReference>
<organism evidence="2 3">
    <name type="scientific">Bacillus pumilus</name>
    <name type="common">Bacillus mesentericus</name>
    <dbReference type="NCBI Taxonomy" id="1408"/>
    <lineage>
        <taxon>Bacteria</taxon>
        <taxon>Bacillati</taxon>
        <taxon>Bacillota</taxon>
        <taxon>Bacilli</taxon>
        <taxon>Bacillales</taxon>
        <taxon>Bacillaceae</taxon>
        <taxon>Bacillus</taxon>
    </lineage>
</organism>
<evidence type="ECO:0000313" key="2">
    <source>
        <dbReference type="EMBL" id="MDR4252049.1"/>
    </source>
</evidence>
<feature type="domain" description="DinB-like" evidence="1">
    <location>
        <begin position="22"/>
        <end position="155"/>
    </location>
</feature>
<comment type="caution">
    <text evidence="2">The sequence shown here is derived from an EMBL/GenBank/DDBJ whole genome shotgun (WGS) entry which is preliminary data.</text>
</comment>
<evidence type="ECO:0000313" key="3">
    <source>
        <dbReference type="Proteomes" id="UP001182042"/>
    </source>
</evidence>
<dbReference type="Proteomes" id="UP001182042">
    <property type="component" value="Unassembled WGS sequence"/>
</dbReference>
<accession>A0AAE3WMB5</accession>
<dbReference type="AlphaFoldDB" id="A0AAE3WMB5"/>
<protein>
    <submittedName>
        <fullName evidence="2">DinB family protein</fullName>
    </submittedName>
</protein>
<reference evidence="2" key="1">
    <citation type="submission" date="2019-07" db="EMBL/GenBank/DDBJ databases">
        <title>Phylogenomic Reclassification of ATCC Bacillus Strains and Various Taxa within the Genus Bacillus.</title>
        <authorList>
            <person name="Riojas M.A."/>
            <person name="Frank A.M."/>
            <person name="Fenn S.L."/>
            <person name="King S."/>
            <person name="Brower S."/>
            <person name="Hazbon M.H."/>
        </authorList>
    </citation>
    <scope>NUCLEOTIDE SEQUENCE</scope>
    <source>
        <strain evidence="2">ATCC 27142</strain>
    </source>
</reference>
<name>A0AAE3WMB5_BACPU</name>